<dbReference type="AlphaFoldDB" id="Q0AS20"/>
<organism evidence="2 3">
    <name type="scientific">Maricaulis maris (strain MCS10)</name>
    <name type="common">Caulobacter maris</name>
    <dbReference type="NCBI Taxonomy" id="394221"/>
    <lineage>
        <taxon>Bacteria</taxon>
        <taxon>Pseudomonadati</taxon>
        <taxon>Pseudomonadota</taxon>
        <taxon>Alphaproteobacteria</taxon>
        <taxon>Maricaulales</taxon>
        <taxon>Maricaulaceae</taxon>
        <taxon>Maricaulis</taxon>
    </lineage>
</organism>
<gene>
    <name evidence="2" type="ordered locus">Mmar10_0624</name>
</gene>
<accession>Q0AS20</accession>
<evidence type="ECO:0000313" key="3">
    <source>
        <dbReference type="Proteomes" id="UP000001964"/>
    </source>
</evidence>
<feature type="transmembrane region" description="Helical" evidence="1">
    <location>
        <begin position="90"/>
        <end position="110"/>
    </location>
</feature>
<keyword evidence="1" id="KW-0812">Transmembrane</keyword>
<evidence type="ECO:0000256" key="1">
    <source>
        <dbReference type="SAM" id="Phobius"/>
    </source>
</evidence>
<evidence type="ECO:0000313" key="2">
    <source>
        <dbReference type="EMBL" id="ABI64917.1"/>
    </source>
</evidence>
<dbReference type="HOGENOM" id="CLU_2046887_0_0_5"/>
<keyword evidence="3" id="KW-1185">Reference proteome</keyword>
<keyword evidence="1" id="KW-1133">Transmembrane helix</keyword>
<dbReference type="KEGG" id="mmr:Mmar10_0624"/>
<name>Q0AS20_MARMM</name>
<sequence length="120" mass="12984">MDRHALGCQQTGSVASTRTDVEQGAVAKLGAVESRDRLGTSGPVAICGAWYYQPGQPVARCRISGRELGLCVLSRAPGGGFMIGEIEINLWPLTLFFGFMVTMIVLAAIAEEKRRRKRSD</sequence>
<dbReference type="Proteomes" id="UP000001964">
    <property type="component" value="Chromosome"/>
</dbReference>
<proteinExistence type="predicted"/>
<reference evidence="2 3" key="1">
    <citation type="submission" date="2006-08" db="EMBL/GenBank/DDBJ databases">
        <title>Complete sequence of Maricaulis maris MCS10.</title>
        <authorList>
            <consortium name="US DOE Joint Genome Institute"/>
            <person name="Copeland A."/>
            <person name="Lucas S."/>
            <person name="Lapidus A."/>
            <person name="Barry K."/>
            <person name="Detter J.C."/>
            <person name="Glavina del Rio T."/>
            <person name="Hammon N."/>
            <person name="Israni S."/>
            <person name="Dalin E."/>
            <person name="Tice H."/>
            <person name="Pitluck S."/>
            <person name="Saunders E."/>
            <person name="Brettin T."/>
            <person name="Bruce D."/>
            <person name="Han C."/>
            <person name="Tapia R."/>
            <person name="Gilna P."/>
            <person name="Schmutz J."/>
            <person name="Larimer F."/>
            <person name="Land M."/>
            <person name="Hauser L."/>
            <person name="Kyrpides N."/>
            <person name="Mikhailova N."/>
            <person name="Viollier P."/>
            <person name="Stephens C."/>
            <person name="Richardson P."/>
        </authorList>
    </citation>
    <scope>NUCLEOTIDE SEQUENCE [LARGE SCALE GENOMIC DNA]</scope>
    <source>
        <strain evidence="2 3">MCS10</strain>
    </source>
</reference>
<protein>
    <submittedName>
        <fullName evidence="2">Uncharacterized protein</fullName>
    </submittedName>
</protein>
<keyword evidence="1" id="KW-0472">Membrane</keyword>
<dbReference type="STRING" id="394221.Mmar10_0624"/>
<dbReference type="EMBL" id="CP000449">
    <property type="protein sequence ID" value="ABI64917.1"/>
    <property type="molecule type" value="Genomic_DNA"/>
</dbReference>